<dbReference type="Proteomes" id="UP000028999">
    <property type="component" value="Unassembled WGS sequence"/>
</dbReference>
<feature type="region of interest" description="Disordered" evidence="1">
    <location>
        <begin position="392"/>
        <end position="488"/>
    </location>
</feature>
<gene>
    <name evidence="4" type="primary">BnaCnng31670D</name>
    <name evidence="4" type="ORF">GSBRNA2T00020703001</name>
</gene>
<dbReference type="PANTHER" id="PTHR31286">
    <property type="entry name" value="GLYCINE-RICH CELL WALL STRUCTURAL PROTEIN 1.8-LIKE"/>
    <property type="match status" value="1"/>
</dbReference>
<dbReference type="Gramene" id="CDY57222">
    <property type="protein sequence ID" value="CDY57222"/>
    <property type="gene ID" value="GSBRNA2T00020703001"/>
</dbReference>
<feature type="domain" description="DUF4283" evidence="2">
    <location>
        <begin position="33"/>
        <end position="97"/>
    </location>
</feature>
<keyword evidence="5" id="KW-1185">Reference proteome</keyword>
<evidence type="ECO:0000313" key="5">
    <source>
        <dbReference type="Proteomes" id="UP000028999"/>
    </source>
</evidence>
<name>A0A078J1Q5_BRANA</name>
<protein>
    <submittedName>
        <fullName evidence="4">BnaCnng31670D protein</fullName>
    </submittedName>
</protein>
<dbReference type="PANTHER" id="PTHR31286:SF162">
    <property type="entry name" value="DUF4283 DOMAIN-CONTAINING PROTEIN-RELATED"/>
    <property type="match status" value="1"/>
</dbReference>
<feature type="compositionally biased region" description="Basic and acidic residues" evidence="1">
    <location>
        <begin position="248"/>
        <end position="274"/>
    </location>
</feature>
<dbReference type="InterPro" id="IPR040256">
    <property type="entry name" value="At4g02000-like"/>
</dbReference>
<dbReference type="InterPro" id="IPR025836">
    <property type="entry name" value="Zn_knuckle_CX2CX4HX4C"/>
</dbReference>
<evidence type="ECO:0000259" key="3">
    <source>
        <dbReference type="Pfam" id="PF14392"/>
    </source>
</evidence>
<accession>A0A078J1Q5</accession>
<dbReference type="EMBL" id="LK033556">
    <property type="protein sequence ID" value="CDY57222.1"/>
    <property type="molecule type" value="Genomic_DNA"/>
</dbReference>
<organism evidence="4 5">
    <name type="scientific">Brassica napus</name>
    <name type="common">Rape</name>
    <dbReference type="NCBI Taxonomy" id="3708"/>
    <lineage>
        <taxon>Eukaryota</taxon>
        <taxon>Viridiplantae</taxon>
        <taxon>Streptophyta</taxon>
        <taxon>Embryophyta</taxon>
        <taxon>Tracheophyta</taxon>
        <taxon>Spermatophyta</taxon>
        <taxon>Magnoliopsida</taxon>
        <taxon>eudicotyledons</taxon>
        <taxon>Gunneridae</taxon>
        <taxon>Pentapetalae</taxon>
        <taxon>rosids</taxon>
        <taxon>malvids</taxon>
        <taxon>Brassicales</taxon>
        <taxon>Brassicaceae</taxon>
        <taxon>Brassiceae</taxon>
        <taxon>Brassica</taxon>
    </lineage>
</organism>
<feature type="region of interest" description="Disordered" evidence="1">
    <location>
        <begin position="199"/>
        <end position="305"/>
    </location>
</feature>
<sequence length="488" mass="54710">MADVKGKGICYEDDDEPIQLTDQGDSPTIRDYRLSLIGKVLNPKKQSVVKLIQTMPAQWEMQDKITANDLGNVKFLLNFATEEDLQSVLRQGPFHYNFCINLKNIGKRLGHIDTVELSAGRMLIDVDTRKPLTFKRKIASPEGDEVWIQIHYEKLFKYCKTYRMVTHEVALCPTKETPLAIQGARSDVFSRVQLPANGVSRQSLPRDKEIENRYGRDGYGRRDHRSRSPLRERRADGGFMNDARAANSRRDGAGDRKAWGQGGKESKLTSEHTHQSSRYAPYGKHKRTTWRMKERSTSRKSSGRRIASQIVTPARHDNDGNVTKRPRVCPRLLTFSPTEKALPADAQIIGALNGMEIVDTINTEVELHEPMMVAETQDDDLLGEDLMEMEAGPEGNVQEVERKGEVSALVKPRTSSSYKSGGRSGFPLGLQNKKAGFLRRGSPQARRSSSRDKVSSEKQRPGPSKSSRGRTRKGNGLEGSKNSSGKYP</sequence>
<proteinExistence type="predicted"/>
<dbReference type="AlphaFoldDB" id="A0A078J1Q5"/>
<reference evidence="4 5" key="1">
    <citation type="journal article" date="2014" name="Science">
        <title>Plant genetics. Early allopolyploid evolution in the post-Neolithic Brassica napus oilseed genome.</title>
        <authorList>
            <person name="Chalhoub B."/>
            <person name="Denoeud F."/>
            <person name="Liu S."/>
            <person name="Parkin I.A."/>
            <person name="Tang H."/>
            <person name="Wang X."/>
            <person name="Chiquet J."/>
            <person name="Belcram H."/>
            <person name="Tong C."/>
            <person name="Samans B."/>
            <person name="Correa M."/>
            <person name="Da Silva C."/>
            <person name="Just J."/>
            <person name="Falentin C."/>
            <person name="Koh C.S."/>
            <person name="Le Clainche I."/>
            <person name="Bernard M."/>
            <person name="Bento P."/>
            <person name="Noel B."/>
            <person name="Labadie K."/>
            <person name="Alberti A."/>
            <person name="Charles M."/>
            <person name="Arnaud D."/>
            <person name="Guo H."/>
            <person name="Daviaud C."/>
            <person name="Alamery S."/>
            <person name="Jabbari K."/>
            <person name="Zhao M."/>
            <person name="Edger P.P."/>
            <person name="Chelaifa H."/>
            <person name="Tack D."/>
            <person name="Lassalle G."/>
            <person name="Mestiri I."/>
            <person name="Schnel N."/>
            <person name="Le Paslier M.C."/>
            <person name="Fan G."/>
            <person name="Renault V."/>
            <person name="Bayer P.E."/>
            <person name="Golicz A.A."/>
            <person name="Manoli S."/>
            <person name="Lee T.H."/>
            <person name="Thi V.H."/>
            <person name="Chalabi S."/>
            <person name="Hu Q."/>
            <person name="Fan C."/>
            <person name="Tollenaere R."/>
            <person name="Lu Y."/>
            <person name="Battail C."/>
            <person name="Shen J."/>
            <person name="Sidebottom C.H."/>
            <person name="Wang X."/>
            <person name="Canaguier A."/>
            <person name="Chauveau A."/>
            <person name="Berard A."/>
            <person name="Deniot G."/>
            <person name="Guan M."/>
            <person name="Liu Z."/>
            <person name="Sun F."/>
            <person name="Lim Y.P."/>
            <person name="Lyons E."/>
            <person name="Town C.D."/>
            <person name="Bancroft I."/>
            <person name="Wang X."/>
            <person name="Meng J."/>
            <person name="Ma J."/>
            <person name="Pires J.C."/>
            <person name="King G.J."/>
            <person name="Brunel D."/>
            <person name="Delourme R."/>
            <person name="Renard M."/>
            <person name="Aury J.M."/>
            <person name="Adams K.L."/>
            <person name="Batley J."/>
            <person name="Snowdon R.J."/>
            <person name="Tost J."/>
            <person name="Edwards D."/>
            <person name="Zhou Y."/>
            <person name="Hua W."/>
            <person name="Sharpe A.G."/>
            <person name="Paterson A.H."/>
            <person name="Guan C."/>
            <person name="Wincker P."/>
        </authorList>
    </citation>
    <scope>NUCLEOTIDE SEQUENCE [LARGE SCALE GENOMIC DNA]</scope>
    <source>
        <strain evidence="5">cv. Darmor-bzh</strain>
    </source>
</reference>
<feature type="domain" description="Zinc knuckle CX2CX4HX4C" evidence="3">
    <location>
        <begin position="126"/>
        <end position="173"/>
    </location>
</feature>
<feature type="compositionally biased region" description="Basic and acidic residues" evidence="1">
    <location>
        <begin position="449"/>
        <end position="460"/>
    </location>
</feature>
<evidence type="ECO:0000313" key="4">
    <source>
        <dbReference type="EMBL" id="CDY57222.1"/>
    </source>
</evidence>
<evidence type="ECO:0000259" key="2">
    <source>
        <dbReference type="Pfam" id="PF14111"/>
    </source>
</evidence>
<dbReference type="InterPro" id="IPR025558">
    <property type="entry name" value="DUF4283"/>
</dbReference>
<evidence type="ECO:0000256" key="1">
    <source>
        <dbReference type="SAM" id="MobiDB-lite"/>
    </source>
</evidence>
<dbReference type="OMA" id="RMVTHEV"/>
<dbReference type="PaxDb" id="3708-A0A078J1Q5"/>
<dbReference type="Pfam" id="PF14392">
    <property type="entry name" value="zf-CCHC_4"/>
    <property type="match status" value="1"/>
</dbReference>
<feature type="compositionally biased region" description="Basic and acidic residues" evidence="1">
    <location>
        <begin position="204"/>
        <end position="221"/>
    </location>
</feature>
<dbReference type="Pfam" id="PF14111">
    <property type="entry name" value="DUF4283"/>
    <property type="match status" value="1"/>
</dbReference>